<dbReference type="EMBL" id="QXIR01000022">
    <property type="protein sequence ID" value="RIW31338.1"/>
    <property type="molecule type" value="Genomic_DNA"/>
</dbReference>
<sequence>MKHFFLLLLAAACLAACSPAAEERQEPQQKENNKKEQPQDYTFDQFMEDRSLETDGEDIPYNVEEFVGGRFALRGKAKLSRYYNYGYKDLEASHFVMKVTNKDALHWYVYVPRQEFPELFEELKNGPVDIYADASIPEEYYELQQGHLAMAEEIVFKESEAKEVPLDEEMASYMKDHSVELTAEDVVFDKKGMSDQMFALSGNAQLVTYSYMNLAYRDLEPTHFVLEIRDTRLKEEQLWSVALDREKYHDLYEQALKGMVHVTLTASMPADRFETWTDLAAIGQDPEFEKVPEKYDLPSDRAQSYMKQRGVTLTGMEVLYNMSSHAGEAFLVEGSAELRESLPIGYEDLEGHYFCIQIVEDPYGDQPVLYPRVLEGWTLILHRQKYPELYEQLTNEEFVDVMGLARVAADRYAPGQGGKAFVEDIVVTEQ</sequence>
<name>A0A3A1QUE7_9BACI</name>
<feature type="signal peptide" evidence="2">
    <location>
        <begin position="1"/>
        <end position="20"/>
    </location>
</feature>
<protein>
    <recommendedName>
        <fullName evidence="5">DUF4825 domain-containing protein</fullName>
    </recommendedName>
</protein>
<keyword evidence="4" id="KW-1185">Reference proteome</keyword>
<dbReference type="Proteomes" id="UP000265801">
    <property type="component" value="Unassembled WGS sequence"/>
</dbReference>
<organism evidence="3 4">
    <name type="scientific">Bacillus salacetis</name>
    <dbReference type="NCBI Taxonomy" id="2315464"/>
    <lineage>
        <taxon>Bacteria</taxon>
        <taxon>Bacillati</taxon>
        <taxon>Bacillota</taxon>
        <taxon>Bacilli</taxon>
        <taxon>Bacillales</taxon>
        <taxon>Bacillaceae</taxon>
        <taxon>Bacillus</taxon>
    </lineage>
</organism>
<evidence type="ECO:0008006" key="5">
    <source>
        <dbReference type="Google" id="ProtNLM"/>
    </source>
</evidence>
<evidence type="ECO:0000313" key="3">
    <source>
        <dbReference type="EMBL" id="RIW31338.1"/>
    </source>
</evidence>
<reference evidence="3 4" key="1">
    <citation type="submission" date="2018-09" db="EMBL/GenBank/DDBJ databases">
        <title>Bacillus saliacetes sp. nov., isolated from Thai shrimp paste (Ka-pi).</title>
        <authorList>
            <person name="Daroonpunt R."/>
            <person name="Tanasupawat S."/>
            <person name="Yiamsombut S."/>
        </authorList>
    </citation>
    <scope>NUCLEOTIDE SEQUENCE [LARGE SCALE GENOMIC DNA]</scope>
    <source>
        <strain evidence="3 4">SKP7-4</strain>
    </source>
</reference>
<dbReference type="OrthoDB" id="2782904at2"/>
<dbReference type="RefSeq" id="WP_119548192.1">
    <property type="nucleotide sequence ID" value="NZ_QXIR01000022.1"/>
</dbReference>
<comment type="caution">
    <text evidence="3">The sequence shown here is derived from an EMBL/GenBank/DDBJ whole genome shotgun (WGS) entry which is preliminary data.</text>
</comment>
<feature type="region of interest" description="Disordered" evidence="1">
    <location>
        <begin position="22"/>
        <end position="41"/>
    </location>
</feature>
<evidence type="ECO:0000256" key="1">
    <source>
        <dbReference type="SAM" id="MobiDB-lite"/>
    </source>
</evidence>
<dbReference type="AlphaFoldDB" id="A0A3A1QUE7"/>
<feature type="chain" id="PRO_5017337223" description="DUF4825 domain-containing protein" evidence="2">
    <location>
        <begin position="21"/>
        <end position="430"/>
    </location>
</feature>
<gene>
    <name evidence="3" type="ORF">D3H55_15300</name>
</gene>
<proteinExistence type="predicted"/>
<evidence type="ECO:0000256" key="2">
    <source>
        <dbReference type="SAM" id="SignalP"/>
    </source>
</evidence>
<accession>A0A3A1QUE7</accession>
<evidence type="ECO:0000313" key="4">
    <source>
        <dbReference type="Proteomes" id="UP000265801"/>
    </source>
</evidence>
<feature type="compositionally biased region" description="Basic and acidic residues" evidence="1">
    <location>
        <begin position="22"/>
        <end position="38"/>
    </location>
</feature>
<keyword evidence="2" id="KW-0732">Signal</keyword>